<comment type="subcellular location">
    <subcellularLocation>
        <location evidence="1">Membrane</location>
        <topology evidence="1">Multi-pass membrane protein</topology>
    </subcellularLocation>
</comment>
<feature type="transmembrane region" description="Helical" evidence="10">
    <location>
        <begin position="359"/>
        <end position="381"/>
    </location>
</feature>
<feature type="compositionally biased region" description="Basic and acidic residues" evidence="9">
    <location>
        <begin position="1"/>
        <end position="13"/>
    </location>
</feature>
<feature type="transmembrane region" description="Helical" evidence="10">
    <location>
        <begin position="186"/>
        <end position="212"/>
    </location>
</feature>
<keyword evidence="4 10" id="KW-0812">Transmembrane</keyword>
<feature type="compositionally biased region" description="Low complexity" evidence="9">
    <location>
        <begin position="78"/>
        <end position="89"/>
    </location>
</feature>
<feature type="transmembrane region" description="Helical" evidence="10">
    <location>
        <begin position="156"/>
        <end position="174"/>
    </location>
</feature>
<evidence type="ECO:0000256" key="4">
    <source>
        <dbReference type="ARBA" id="ARBA00022692"/>
    </source>
</evidence>
<evidence type="ECO:0000313" key="13">
    <source>
        <dbReference type="Proteomes" id="UP001202479"/>
    </source>
</evidence>
<evidence type="ECO:0000256" key="2">
    <source>
        <dbReference type="ARBA" id="ARBA00008566"/>
    </source>
</evidence>
<feature type="domain" description="MIR" evidence="11">
    <location>
        <begin position="797"/>
        <end position="856"/>
    </location>
</feature>
<dbReference type="Gene3D" id="2.80.10.50">
    <property type="match status" value="1"/>
</dbReference>
<reference evidence="12" key="1">
    <citation type="journal article" date="2022" name="DNA Res.">
        <title>Genome analysis of five recently described species of the CUG-Ser clade uncovers Candida theae as a new hybrid lineage with pathogenic potential in the Candida parapsilosis species complex.</title>
        <authorList>
            <person name="Mixao V."/>
            <person name="Del Olmo V."/>
            <person name="Hegedusova E."/>
            <person name="Saus E."/>
            <person name="Pryszcz L."/>
            <person name="Cillingova A."/>
            <person name="Nosek J."/>
            <person name="Gabaldon T."/>
        </authorList>
    </citation>
    <scope>NUCLEOTIDE SEQUENCE</scope>
    <source>
        <strain evidence="12">CBS 10844</strain>
    </source>
</reference>
<organism evidence="12 13">
    <name type="scientific">Candida oxycetoniae</name>
    <dbReference type="NCBI Taxonomy" id="497107"/>
    <lineage>
        <taxon>Eukaryota</taxon>
        <taxon>Fungi</taxon>
        <taxon>Dikarya</taxon>
        <taxon>Ascomycota</taxon>
        <taxon>Saccharomycotina</taxon>
        <taxon>Pichiomycetes</taxon>
        <taxon>Debaryomycetaceae</taxon>
        <taxon>Candida/Lodderomyces clade</taxon>
        <taxon>Candida</taxon>
    </lineage>
</organism>
<evidence type="ECO:0000256" key="1">
    <source>
        <dbReference type="ARBA" id="ARBA00004141"/>
    </source>
</evidence>
<feature type="transmembrane region" description="Helical" evidence="10">
    <location>
        <begin position="567"/>
        <end position="587"/>
    </location>
</feature>
<feature type="transmembrane region" description="Helical" evidence="10">
    <location>
        <begin position="320"/>
        <end position="347"/>
    </location>
</feature>
<dbReference type="InterPro" id="IPR004695">
    <property type="entry name" value="SLAC1/Mae1/Ssu1/TehA"/>
</dbReference>
<feature type="region of interest" description="Disordered" evidence="9">
    <location>
        <begin position="1"/>
        <end position="96"/>
    </location>
</feature>
<feature type="compositionally biased region" description="Low complexity" evidence="9">
    <location>
        <begin position="46"/>
        <end position="58"/>
    </location>
</feature>
<dbReference type="AlphaFoldDB" id="A0AAI9T2D8"/>
<comment type="similarity">
    <text evidence="2">Belongs to the tellurite-resistance/dicarboxylate transporter (TDT) family.</text>
</comment>
<dbReference type="Pfam" id="PF02815">
    <property type="entry name" value="MIR"/>
    <property type="match status" value="1"/>
</dbReference>
<evidence type="ECO:0000256" key="5">
    <source>
        <dbReference type="ARBA" id="ARBA00022737"/>
    </source>
</evidence>
<dbReference type="InterPro" id="IPR027005">
    <property type="entry name" value="PMT-like"/>
</dbReference>
<keyword evidence="5" id="KW-0677">Repeat</keyword>
<evidence type="ECO:0000256" key="8">
    <source>
        <dbReference type="ARBA" id="ARBA00023180"/>
    </source>
</evidence>
<dbReference type="Pfam" id="PF03595">
    <property type="entry name" value="SLAC1"/>
    <property type="match status" value="1"/>
</dbReference>
<name>A0AAI9T2D8_9ASCO</name>
<feature type="compositionally biased region" description="Polar residues" evidence="9">
    <location>
        <begin position="14"/>
        <end position="26"/>
    </location>
</feature>
<evidence type="ECO:0000256" key="6">
    <source>
        <dbReference type="ARBA" id="ARBA00022989"/>
    </source>
</evidence>
<keyword evidence="7 10" id="KW-0472">Membrane</keyword>
<dbReference type="InterPro" id="IPR036300">
    <property type="entry name" value="MIR_dom_sf"/>
</dbReference>
<dbReference type="CDD" id="cd23286">
    <property type="entry name" value="beta-trefoil_MIR_PMT7-like"/>
    <property type="match status" value="1"/>
</dbReference>
<comment type="caution">
    <text evidence="12">The sequence shown here is derived from an EMBL/GenBank/DDBJ whole genome shotgun (WGS) entry which is preliminary data.</text>
</comment>
<dbReference type="GO" id="GO:0055085">
    <property type="term" value="P:transmembrane transport"/>
    <property type="evidence" value="ECO:0007669"/>
    <property type="project" value="InterPro"/>
</dbReference>
<feature type="transmembrane region" description="Helical" evidence="10">
    <location>
        <begin position="646"/>
        <end position="663"/>
    </location>
</feature>
<feature type="transmembrane region" description="Helical" evidence="10">
    <location>
        <begin position="484"/>
        <end position="504"/>
    </location>
</feature>
<feature type="region of interest" description="Disordered" evidence="9">
    <location>
        <begin position="113"/>
        <end position="135"/>
    </location>
</feature>
<proteinExistence type="inferred from homology"/>
<dbReference type="Gene3D" id="1.50.10.150">
    <property type="entry name" value="Voltage-dependent anion channel"/>
    <property type="match status" value="1"/>
</dbReference>
<keyword evidence="3" id="KW-0813">Transport</keyword>
<feature type="domain" description="MIR" evidence="11">
    <location>
        <begin position="731"/>
        <end position="785"/>
    </location>
</feature>
<sequence>MVEKDEMLRRCENYKNSNSSDTNESNRQSEEVEENQKSNFHQSANTTTTTTTAAAATTIQRDKRVEQERPTKSYSHGSNNTFHTTFSSTLHPNRTNHERMDYDSALISITSKTNSRDIPNKESFSNSSTPTAQEEPVDSFYERFIIGDIVRNFSPAYFVSVMGTGISSSLLYHFPFPAQWLIDISYIMFAVACLLFICNTALFIMSCIYFPGRLRAYHIDPSHASYMGCFSMGYITLVNYIATITKAHHMYLVWTLWWIAVASAMYTAFIIVYLAYFSKLNKVELDAKLNATLLLPIVAITVVSSSGHSIELNLYHKNEIVTTMIVSFMLWCLSVSLAFMIMTIYVWRLIVHKIPPTKLIFTGFLPVGFLGQSSYSVYLFGNNLNEYIPEELLYGKILLCICGFFAMFLLSLGYFMTFIAITSILSKIRPFANTPNIQNTNKLGMLKHHKGFWAMTFPLGTMALGNTEIGNGGIGDYPLLAFRYMGAIFAVACIIITTSCLMGPQQVVFDELHTWRQIQHYFDGTFYLDVHPPLGKLVFYLLSRIGGWKAVTSFDSIGQTYIDEPFVLMRMFSSVCGILSVDLFYMIMRLENNGYAMSMCSSLLICFENSMITQSRFILVDAMLLLGQIMVIFTVKSFLKVSFYSWSWWAGLLGCGISIGWTISIKLNGWLTLIWVGILILHEVWEMLDDLTITTMAWFKHVTIRVFGFLLLPLTIYCATWSTFQGYHPDPVEVLYGSTITLKHTNLEKYLHSHDATYPKGSNLQQVTLYEFDNDANNEWVIETPHKYYEERIMKRVTPVKDGDTIRLYHKATGHYLHVNDIRPPISEHEYSNEVNCNETRGLLGNSEYEFKLRIVSKKRHSVNNLPMIKLRATETIFQLVHRDQKCLLMSHATRLPSWGKGQNEVLCVKEGTIPNSLWYVERNTHPMLEQIGDAITKVDFSHSPFTFWHKMWEIHWAMMRLNSGFTENQPSASTAESWPILKDGIPYFQSVATLSHDASQVFYLGNICLYYTSFIFMVICLVKTSFHIVWNMNPYTQHVDSPTKTRFYQNAIQYQLGWIIHYWPYFFISRNLYLHHYLPALVFAVLNMAEYINYQKKHIRASLMLLILMGVVYCYWKGAPLIYNLPWSSKECLEQSWLPSWNLNCNIYSS</sequence>
<dbReference type="SUPFAM" id="SSF82109">
    <property type="entry name" value="MIR domain"/>
    <property type="match status" value="1"/>
</dbReference>
<feature type="transmembrane region" description="Helical" evidence="10">
    <location>
        <begin position="1075"/>
        <end position="1093"/>
    </location>
</feature>
<dbReference type="EMBL" id="JAHUZD010000019">
    <property type="protein sequence ID" value="KAI3406900.2"/>
    <property type="molecule type" value="Genomic_DNA"/>
</dbReference>
<keyword evidence="6 10" id="KW-1133">Transmembrane helix</keyword>
<evidence type="ECO:0000313" key="12">
    <source>
        <dbReference type="EMBL" id="KAI3406900.2"/>
    </source>
</evidence>
<dbReference type="PANTHER" id="PTHR10050:SF50">
    <property type="entry name" value="DOLICHYL-PHOSPHATE-MANNOSE--PROTEIN MANNOSYLTRANSFERASE 1-RELATED"/>
    <property type="match status" value="1"/>
</dbReference>
<dbReference type="FunFam" id="1.50.10.150:FF:000004">
    <property type="entry name" value="Malic acid transporter"/>
    <property type="match status" value="1"/>
</dbReference>
<feature type="transmembrane region" description="Helical" evidence="10">
    <location>
        <begin position="618"/>
        <end position="639"/>
    </location>
</feature>
<dbReference type="Proteomes" id="UP001202479">
    <property type="component" value="Unassembled WGS sequence"/>
</dbReference>
<feature type="transmembrane region" description="Helical" evidence="10">
    <location>
        <begin position="289"/>
        <end position="308"/>
    </location>
</feature>
<evidence type="ECO:0000259" key="11">
    <source>
        <dbReference type="PROSITE" id="PS50919"/>
    </source>
</evidence>
<feature type="transmembrane region" description="Helical" evidence="10">
    <location>
        <begin position="254"/>
        <end position="277"/>
    </location>
</feature>
<dbReference type="PROSITE" id="PS50919">
    <property type="entry name" value="MIR"/>
    <property type="match status" value="3"/>
</dbReference>
<dbReference type="CDD" id="cd09318">
    <property type="entry name" value="TDT_SSU1"/>
    <property type="match status" value="1"/>
</dbReference>
<evidence type="ECO:0000256" key="10">
    <source>
        <dbReference type="SAM" id="Phobius"/>
    </source>
</evidence>
<feature type="transmembrane region" description="Helical" evidence="10">
    <location>
        <begin position="706"/>
        <end position="724"/>
    </location>
</feature>
<dbReference type="InterPro" id="IPR032421">
    <property type="entry name" value="PMT_4TMC"/>
</dbReference>
<dbReference type="Pfam" id="PF16192">
    <property type="entry name" value="PMT_4TMC"/>
    <property type="match status" value="1"/>
</dbReference>
<evidence type="ECO:0000256" key="7">
    <source>
        <dbReference type="ARBA" id="ARBA00023136"/>
    </source>
</evidence>
<evidence type="ECO:0000256" key="9">
    <source>
        <dbReference type="SAM" id="MobiDB-lite"/>
    </source>
</evidence>
<protein>
    <recommendedName>
        <fullName evidence="11">MIR domain-containing protein</fullName>
    </recommendedName>
</protein>
<feature type="transmembrane region" description="Helical" evidence="10">
    <location>
        <begin position="1100"/>
        <end position="1119"/>
    </location>
</feature>
<dbReference type="GO" id="GO:0004169">
    <property type="term" value="F:dolichyl-phosphate-mannose-protein mannosyltransferase activity"/>
    <property type="evidence" value="ECO:0007669"/>
    <property type="project" value="UniProtKB-EC"/>
</dbReference>
<dbReference type="SMART" id="SM00472">
    <property type="entry name" value="MIR"/>
    <property type="match status" value="3"/>
</dbReference>
<evidence type="ECO:0000256" key="3">
    <source>
        <dbReference type="ARBA" id="ARBA00022448"/>
    </source>
</evidence>
<feature type="transmembrane region" description="Helical" evidence="10">
    <location>
        <begin position="224"/>
        <end position="242"/>
    </location>
</feature>
<feature type="transmembrane region" description="Helical" evidence="10">
    <location>
        <begin position="393"/>
        <end position="421"/>
    </location>
</feature>
<feature type="compositionally biased region" description="Basic and acidic residues" evidence="9">
    <location>
        <begin position="60"/>
        <end position="71"/>
    </location>
</feature>
<gene>
    <name evidence="12" type="ORF">KGF56_000192</name>
</gene>
<dbReference type="GO" id="GO:0005789">
    <property type="term" value="C:endoplasmic reticulum membrane"/>
    <property type="evidence" value="ECO:0007669"/>
    <property type="project" value="UniProtKB-SubCell"/>
</dbReference>
<dbReference type="InterPro" id="IPR038665">
    <property type="entry name" value="Voltage-dep_anion_channel_sf"/>
</dbReference>
<feature type="compositionally biased region" description="Basic and acidic residues" evidence="9">
    <location>
        <begin position="27"/>
        <end position="36"/>
    </location>
</feature>
<dbReference type="RefSeq" id="XP_049182645.1">
    <property type="nucleotide sequence ID" value="XM_049323078.1"/>
</dbReference>
<dbReference type="GeneID" id="73377809"/>
<dbReference type="PANTHER" id="PTHR10050">
    <property type="entry name" value="DOLICHYL-PHOSPHATE-MANNOSE--PROTEIN MANNOSYLTRANSFERASE"/>
    <property type="match status" value="1"/>
</dbReference>
<feature type="compositionally biased region" description="Polar residues" evidence="9">
    <location>
        <begin position="121"/>
        <end position="132"/>
    </location>
</feature>
<dbReference type="InterPro" id="IPR016093">
    <property type="entry name" value="MIR_motif"/>
</dbReference>
<feature type="domain" description="MIR" evidence="11">
    <location>
        <begin position="868"/>
        <end position="924"/>
    </location>
</feature>
<keyword evidence="8" id="KW-0325">Glycoprotein</keyword>
<accession>A0AAI9T2D8</accession>
<keyword evidence="13" id="KW-1185">Reference proteome</keyword>
<feature type="transmembrane region" description="Helical" evidence="10">
    <location>
        <begin position="1010"/>
        <end position="1031"/>
    </location>
</feature>